<sequence>MAEQQHGYWRVADGAPVSPVQAQMVWTRAAYPALVEVAGRYHAVITYAELAEAVQEASGVRTRVEQRYWIGKVLGLVIREAHRRGDPPLTSLVVHAADGKVGAGYQEVLAVAGFAPLAGEMDREEHAAAARLACYRHFGAELPEDGGTPALAPKLRAALLRKASAKAPAAGSGRSGASGGSGAAAAAAVRVQAVCPRCFIELPATGVCDSCGGTA</sequence>
<reference evidence="1" key="1">
    <citation type="submission" date="2024-07" db="EMBL/GenBank/DDBJ databases">
        <authorList>
            <person name="Yu S.T."/>
        </authorList>
    </citation>
    <scope>NUCLEOTIDE SEQUENCE</scope>
    <source>
        <strain evidence="1">Y1</strain>
    </source>
</reference>
<accession>A0AB39TXB5</accession>
<dbReference type="RefSeq" id="WP_369185749.1">
    <property type="nucleotide sequence ID" value="NZ_CP163445.1"/>
</dbReference>
<protein>
    <submittedName>
        <fullName evidence="1">Uncharacterized protein</fullName>
    </submittedName>
</protein>
<dbReference type="EMBL" id="CP163445">
    <property type="protein sequence ID" value="XDQ83676.1"/>
    <property type="molecule type" value="Genomic_DNA"/>
</dbReference>
<dbReference type="AlphaFoldDB" id="A0AB39TXB5"/>
<name>A0AB39TXB5_9ACTN</name>
<organism evidence="1">
    <name type="scientific">Streptomyces sp. Y1</name>
    <dbReference type="NCBI Taxonomy" id="3238634"/>
    <lineage>
        <taxon>Bacteria</taxon>
        <taxon>Bacillati</taxon>
        <taxon>Actinomycetota</taxon>
        <taxon>Actinomycetes</taxon>
        <taxon>Kitasatosporales</taxon>
        <taxon>Streptomycetaceae</taxon>
        <taxon>Streptomyces</taxon>
    </lineage>
</organism>
<evidence type="ECO:0000313" key="1">
    <source>
        <dbReference type="EMBL" id="XDQ83676.1"/>
    </source>
</evidence>
<proteinExistence type="predicted"/>
<gene>
    <name evidence="1" type="ORF">AB2U05_36805</name>
</gene>